<dbReference type="Proteomes" id="UP000321419">
    <property type="component" value="Unassembled WGS sequence"/>
</dbReference>
<dbReference type="AlphaFoldDB" id="A0A510XZE8"/>
<dbReference type="InterPro" id="IPR023346">
    <property type="entry name" value="Lysozyme-like_dom_sf"/>
</dbReference>
<dbReference type="PROSITE" id="PS51782">
    <property type="entry name" value="LYSM"/>
    <property type="match status" value="3"/>
</dbReference>
<evidence type="ECO:0000313" key="3">
    <source>
        <dbReference type="EMBL" id="GEK56446.1"/>
    </source>
</evidence>
<dbReference type="Pfam" id="PF01476">
    <property type="entry name" value="LysM"/>
    <property type="match status" value="3"/>
</dbReference>
<comment type="similarity">
    <text evidence="1">Belongs to the transglycosylase Slt family.</text>
</comment>
<dbReference type="EMBL" id="BJUM01000040">
    <property type="protein sequence ID" value="GEK56446.1"/>
    <property type="molecule type" value="Genomic_DNA"/>
</dbReference>
<dbReference type="GO" id="GO:0016020">
    <property type="term" value="C:membrane"/>
    <property type="evidence" value="ECO:0007669"/>
    <property type="project" value="InterPro"/>
</dbReference>
<feature type="domain" description="LysM" evidence="2">
    <location>
        <begin position="485"/>
        <end position="529"/>
    </location>
</feature>
<dbReference type="CDD" id="cd00118">
    <property type="entry name" value="LysM"/>
    <property type="match status" value="3"/>
</dbReference>
<dbReference type="GO" id="GO:0000270">
    <property type="term" value="P:peptidoglycan metabolic process"/>
    <property type="evidence" value="ECO:0007669"/>
    <property type="project" value="InterPro"/>
</dbReference>
<dbReference type="Pfam" id="PF01464">
    <property type="entry name" value="SLT"/>
    <property type="match status" value="1"/>
</dbReference>
<name>A0A510XZE8_9GAMM</name>
<dbReference type="PROSITE" id="PS00922">
    <property type="entry name" value="TRANSGLYCOSYLASE"/>
    <property type="match status" value="1"/>
</dbReference>
<evidence type="ECO:0000313" key="4">
    <source>
        <dbReference type="Proteomes" id="UP000321419"/>
    </source>
</evidence>
<dbReference type="Gene3D" id="1.10.530.10">
    <property type="match status" value="1"/>
</dbReference>
<organism evidence="3 4">
    <name type="scientific">Pseudoalteromonas espejiana</name>
    <dbReference type="NCBI Taxonomy" id="28107"/>
    <lineage>
        <taxon>Bacteria</taxon>
        <taxon>Pseudomonadati</taxon>
        <taxon>Pseudomonadota</taxon>
        <taxon>Gammaproteobacteria</taxon>
        <taxon>Alteromonadales</taxon>
        <taxon>Pseudoalteromonadaceae</taxon>
        <taxon>Pseudoalteromonas</taxon>
    </lineage>
</organism>
<evidence type="ECO:0000256" key="1">
    <source>
        <dbReference type="ARBA" id="ARBA00007734"/>
    </source>
</evidence>
<dbReference type="InterPro" id="IPR036779">
    <property type="entry name" value="LysM_dom_sf"/>
</dbReference>
<proteinExistence type="inferred from homology"/>
<feature type="domain" description="LysM" evidence="2">
    <location>
        <begin position="424"/>
        <end position="468"/>
    </location>
</feature>
<protein>
    <submittedName>
        <fullName evidence="3">Lytic transglycosylase</fullName>
    </submittedName>
</protein>
<dbReference type="PANTHER" id="PTHR33734">
    <property type="entry name" value="LYSM DOMAIN-CONTAINING GPI-ANCHORED PROTEIN 2"/>
    <property type="match status" value="1"/>
</dbReference>
<dbReference type="SMART" id="SM00257">
    <property type="entry name" value="LysM"/>
    <property type="match status" value="3"/>
</dbReference>
<gene>
    <name evidence="3" type="ORF">PES01_32910</name>
</gene>
<dbReference type="SUPFAM" id="SSF53955">
    <property type="entry name" value="Lysozyme-like"/>
    <property type="match status" value="1"/>
</dbReference>
<dbReference type="PANTHER" id="PTHR33734:SF22">
    <property type="entry name" value="MEMBRANE-BOUND LYTIC MUREIN TRANSGLYCOSYLASE D"/>
    <property type="match status" value="1"/>
</dbReference>
<dbReference type="CDD" id="cd16894">
    <property type="entry name" value="MltD-like"/>
    <property type="match status" value="1"/>
</dbReference>
<dbReference type="GO" id="GO:0008932">
    <property type="term" value="F:lytic endotransglycosylase activity"/>
    <property type="evidence" value="ECO:0007669"/>
    <property type="project" value="TreeGrafter"/>
</dbReference>
<comment type="caution">
    <text evidence="3">The sequence shown here is derived from an EMBL/GenBank/DDBJ whole genome shotgun (WGS) entry which is preliminary data.</text>
</comment>
<dbReference type="FunFam" id="1.10.530.10:FF:000004">
    <property type="entry name" value="Membrane-bound lytic murein transglycosylase D"/>
    <property type="match status" value="1"/>
</dbReference>
<dbReference type="Gene3D" id="3.10.350.10">
    <property type="entry name" value="LysM domain"/>
    <property type="match status" value="3"/>
</dbReference>
<keyword evidence="4" id="KW-1185">Reference proteome</keyword>
<dbReference type="InterPro" id="IPR000189">
    <property type="entry name" value="Transglyc_AS"/>
</dbReference>
<evidence type="ECO:0000259" key="2">
    <source>
        <dbReference type="PROSITE" id="PS51782"/>
    </source>
</evidence>
<accession>A0A510XZE8</accession>
<dbReference type="InterPro" id="IPR018392">
    <property type="entry name" value="LysM"/>
</dbReference>
<reference evidence="3 4" key="1">
    <citation type="submission" date="2019-07" db="EMBL/GenBank/DDBJ databases">
        <title>Whole genome shotgun sequence of Pseudoalteromonas espejiana NBRC 102222.</title>
        <authorList>
            <person name="Hosoyama A."/>
            <person name="Uohara A."/>
            <person name="Ohji S."/>
            <person name="Ichikawa N."/>
        </authorList>
    </citation>
    <scope>NUCLEOTIDE SEQUENCE [LARGE SCALE GENOMIC DNA]</scope>
    <source>
        <strain evidence="3 4">NBRC 102222</strain>
    </source>
</reference>
<dbReference type="SUPFAM" id="SSF54106">
    <property type="entry name" value="LysM domain"/>
    <property type="match status" value="3"/>
</dbReference>
<sequence>MPSFLPDVLVFMNKSPLLIALALALSGCQTLTTVDSDAQAATQANKRLEGASPNDINNALMVNAQYQTITESEEAPVFDDVWERIRYQLSIDVPQNRPVVTERNYYARHQAYLDRISKRAEPYLHFIVEEVEKREMPIEIALLPIVESAFDPFGYSNRSASGIWQFMPATGERFDLKQNWWYDGRRDIVQSTRAALDYLSYLHKTLEGDWLNAIAAYNSGEGRLMRAIKKNRKKHLPTDFWSLDLPSETTAYVPKLLALADLLKRADEFNVKWKPVINAQVVEVVDVGTQIDLALAADMADMTLTELYRLNPGFNRWATDPNGPHFLLLPTDKAEQFSQKLAQTDVKDRLRWQQYTVARGDSLSVIAKKFTTSTSAIRSLNKLKSNTIRVGQQLLVPLTDGAINSEHLPKQMRLAANKATRTKLSHTVKSGDTLWDISREYDVTMDELASWNKLKKNAVLRLNQKLTVYKSASKPQATASTNRTITYKVRRGDSLARIASKFNLTVNEIIKWNNLAGQKYLQPGQKLKLKVDVRSS</sequence>
<dbReference type="InterPro" id="IPR008258">
    <property type="entry name" value="Transglycosylase_SLT_dom_1"/>
</dbReference>
<feature type="domain" description="LysM" evidence="2">
    <location>
        <begin position="353"/>
        <end position="396"/>
    </location>
</feature>